<evidence type="ECO:0000259" key="3">
    <source>
        <dbReference type="PROSITE" id="PS50076"/>
    </source>
</evidence>
<feature type="region of interest" description="Disordered" evidence="2">
    <location>
        <begin position="575"/>
        <end position="596"/>
    </location>
</feature>
<evidence type="ECO:0000313" key="4">
    <source>
        <dbReference type="EMBL" id="CAK7262974.1"/>
    </source>
</evidence>
<comment type="caution">
    <text evidence="4">The sequence shown here is derived from an EMBL/GenBank/DDBJ whole genome shotgun (WGS) entry which is preliminary data.</text>
</comment>
<dbReference type="Pfam" id="PF11875">
    <property type="entry name" value="DnaJ-like_C11_C"/>
    <property type="match status" value="1"/>
</dbReference>
<feature type="compositionally biased region" description="Low complexity" evidence="2">
    <location>
        <begin position="10"/>
        <end position="35"/>
    </location>
</feature>
<dbReference type="InterPro" id="IPR001623">
    <property type="entry name" value="DnaJ_domain"/>
</dbReference>
<evidence type="ECO:0000313" key="5">
    <source>
        <dbReference type="Proteomes" id="UP001642501"/>
    </source>
</evidence>
<dbReference type="SUPFAM" id="SSF46565">
    <property type="entry name" value="Chaperone J-domain"/>
    <property type="match status" value="1"/>
</dbReference>
<gene>
    <name evidence="4" type="ORF">SEPCBS57363_000332</name>
</gene>
<dbReference type="PANTHER" id="PTHR44157:SF1">
    <property type="entry name" value="DNAJ HOMOLOG SUBFAMILY C MEMBER 11"/>
    <property type="match status" value="1"/>
</dbReference>
<dbReference type="Proteomes" id="UP001642501">
    <property type="component" value="Unassembled WGS sequence"/>
</dbReference>
<evidence type="ECO:0000256" key="1">
    <source>
        <dbReference type="ARBA" id="ARBA00023186"/>
    </source>
</evidence>
<organism evidence="4 5">
    <name type="scientific">Sporothrix epigloea</name>
    <dbReference type="NCBI Taxonomy" id="1892477"/>
    <lineage>
        <taxon>Eukaryota</taxon>
        <taxon>Fungi</taxon>
        <taxon>Dikarya</taxon>
        <taxon>Ascomycota</taxon>
        <taxon>Pezizomycotina</taxon>
        <taxon>Sordariomycetes</taxon>
        <taxon>Sordariomycetidae</taxon>
        <taxon>Ophiostomatales</taxon>
        <taxon>Ophiostomataceae</taxon>
        <taxon>Sporothrix</taxon>
    </lineage>
</organism>
<feature type="domain" description="J" evidence="3">
    <location>
        <begin position="352"/>
        <end position="436"/>
    </location>
</feature>
<keyword evidence="1" id="KW-0143">Chaperone</keyword>
<feature type="compositionally biased region" description="Acidic residues" evidence="2">
    <location>
        <begin position="443"/>
        <end position="455"/>
    </location>
</feature>
<feature type="compositionally biased region" description="Polar residues" evidence="2">
    <location>
        <begin position="578"/>
        <end position="592"/>
    </location>
</feature>
<feature type="region of interest" description="Disordered" evidence="2">
    <location>
        <begin position="1123"/>
        <end position="1142"/>
    </location>
</feature>
<feature type="region of interest" description="Disordered" evidence="2">
    <location>
        <begin position="235"/>
        <end position="307"/>
    </location>
</feature>
<feature type="region of interest" description="Disordered" evidence="2">
    <location>
        <begin position="443"/>
        <end position="481"/>
    </location>
</feature>
<dbReference type="PROSITE" id="PS50076">
    <property type="entry name" value="DNAJ_2"/>
    <property type="match status" value="1"/>
</dbReference>
<dbReference type="InterPro" id="IPR052243">
    <property type="entry name" value="Mito_inner_membrane_organizer"/>
</dbReference>
<feature type="compositionally biased region" description="Polar residues" evidence="2">
    <location>
        <begin position="205"/>
        <end position="216"/>
    </location>
</feature>
<reference evidence="4 5" key="1">
    <citation type="submission" date="2024-01" db="EMBL/GenBank/DDBJ databases">
        <authorList>
            <person name="Allen C."/>
            <person name="Tagirdzhanova G."/>
        </authorList>
    </citation>
    <scope>NUCLEOTIDE SEQUENCE [LARGE SCALE GENOMIC DNA]</scope>
    <source>
        <strain evidence="4 5">CBS 573.63</strain>
    </source>
</reference>
<keyword evidence="5" id="KW-1185">Reference proteome</keyword>
<name>A0ABP0D426_9PEZI</name>
<feature type="region of interest" description="Disordered" evidence="2">
    <location>
        <begin position="202"/>
        <end position="221"/>
    </location>
</feature>
<dbReference type="InterPro" id="IPR036869">
    <property type="entry name" value="J_dom_sf"/>
</dbReference>
<dbReference type="InterPro" id="IPR024586">
    <property type="entry name" value="DnaJ-like_C11_C"/>
</dbReference>
<dbReference type="Gene3D" id="1.10.287.110">
    <property type="entry name" value="DnaJ domain"/>
    <property type="match status" value="1"/>
</dbReference>
<feature type="region of interest" description="Disordered" evidence="2">
    <location>
        <begin position="1"/>
        <end position="112"/>
    </location>
</feature>
<dbReference type="EMBL" id="CAWUOM010000003">
    <property type="protein sequence ID" value="CAK7262974.1"/>
    <property type="molecule type" value="Genomic_DNA"/>
</dbReference>
<feature type="compositionally biased region" description="Polar residues" evidence="2">
    <location>
        <begin position="275"/>
        <end position="288"/>
    </location>
</feature>
<feature type="compositionally biased region" description="Low complexity" evidence="2">
    <location>
        <begin position="43"/>
        <end position="92"/>
    </location>
</feature>
<sequence>MSDSRKRSSRSSSTSHHRSSGTSENSSNVSSSSSSSRHRSSRHSTTSTGSTSASSAPSNRSSTSLHRISGSSHGRSSESLTPTVHSSLSSKSSSRHHSINNNSATSGQGSTQGLGSIYGNLGGRAVESRFSLTDQFASTRSVLDFDFDDSASSIFDAQSIFSVGTERTPSLYGHEVAAAAAGSAPGQVGAMLDPTADLGSITPLARTSSGGQQGSPWQPEEEYLGGAYSTVLEENENEDDTATIGGRDDDDGDSILTDENAPSSTPTRPKRISRAPSSANVTVLNNGSGRDGVDGRTTNQRSMRHETTTIDELQDPLQLPVSIVPPPTNGQRNSYGATPGPPYAVLSPLQRTYYDLFCLSREPYSSPNSAQIRAAYYRLSRLLNSSISNGCGGDASTANLMPAALRPYAAACFLEIQVAFETLIDPVRRQGYNRYLDDLEDESVSSACDDDDDNISESGEGRTSCADNTSAKEKTNKTNTRAAYPFPQNSAFLRKHDFQTTTDLGARYTVSDIQLARLPLPTLFSVSSLDYSLKQTVRVGLPTLRRYTELGLYQLRCRIQDARYFLYERFETGGVEGTQGSVKSRNSRTNSARRPLPPPWPIRCGIPILSLSAATYALSPATATAGNVPPLMDRYQPLLPEVLGPARIAQLAHTRASGCIVLGYRQEFWTSKAALSGSSNGLPPLPAVVLEIETQVLPRVAVTTRLSQSLAVPLAVRNFERKFLGHPSDGPIHTEVMMQTAEAPLFSTLPSSQLPPRFGLGLSRCMGSNGGKIFICADSGNNWWPSSLPVSLLFAPLISPMIEVGYSMSPYELGLHTGRPLTGPADRGLKGVDVDMDTLGNVAAYSSDLRGPVQPHGTWTVSTATSGFGSVAAYVRYGRTVFLTPLWRQTPATAATNTRSGQRQRQSPHRAVRVEAELCAADRYVSDGYLAVRALAPVRWWGFRNGWTSNATASFCSSTPASTTPPKLGLEVALSAGSGNIHFSLYWSRLGQRIKLPFLLLPSPVSNGTMTVTTAAKFFAWITIAPMAIMAVREVARITWHSIVRRWTTSRATARARRRGLTAAAAAAAAQEEIALANNAAAAALIDEEEEERAISRHRAEADELTMILASAVDAQRVLERQLRKSSASTSDDGPESENGRRNKLIILSAKYGVALVDDPDDPIRGHSRHNSATNGLDHRRNADILTVNAMASRNGWAPEYEVADVTAALSALVVTAGSGIDGTNNDHLLIPAGLQKGRLLGFWDPAPSYRLKQRIGRCAPGKKVLHVRYLWNGLERIAEVGDREELRLP</sequence>
<evidence type="ECO:0000256" key="2">
    <source>
        <dbReference type="SAM" id="MobiDB-lite"/>
    </source>
</evidence>
<accession>A0ABP0D426</accession>
<protein>
    <recommendedName>
        <fullName evidence="3">J domain-containing protein</fullName>
    </recommendedName>
</protein>
<dbReference type="PANTHER" id="PTHR44157">
    <property type="entry name" value="DNAJ HOMOLOG SUBFAMILY C MEMBER 11"/>
    <property type="match status" value="1"/>
</dbReference>
<feature type="compositionally biased region" description="Low complexity" evidence="2">
    <location>
        <begin position="99"/>
        <end position="112"/>
    </location>
</feature>
<proteinExistence type="predicted"/>